<comment type="caution">
    <text evidence="3">The sequence shown here is derived from an EMBL/GenBank/DDBJ whole genome shotgun (WGS) entry which is preliminary data.</text>
</comment>
<dbReference type="EMBL" id="JACBZF010000005">
    <property type="protein sequence ID" value="NYH96523.1"/>
    <property type="molecule type" value="Genomic_DNA"/>
</dbReference>
<accession>A0A7Y9Y0K5</accession>
<proteinExistence type="predicted"/>
<keyword evidence="4" id="KW-1185">Reference proteome</keyword>
<dbReference type="AlphaFoldDB" id="A0A7Y9Y0K5"/>
<dbReference type="Pfam" id="PF07238">
    <property type="entry name" value="PilZ"/>
    <property type="match status" value="1"/>
</dbReference>
<dbReference type="Proteomes" id="UP000522081">
    <property type="component" value="Unassembled WGS sequence"/>
</dbReference>
<name>A0A7Y9Y0K5_9SPHN</name>
<organism evidence="3 4">
    <name type="scientific">Novosphingobium marinum</name>
    <dbReference type="NCBI Taxonomy" id="1514948"/>
    <lineage>
        <taxon>Bacteria</taxon>
        <taxon>Pseudomonadati</taxon>
        <taxon>Pseudomonadota</taxon>
        <taxon>Alphaproteobacteria</taxon>
        <taxon>Sphingomonadales</taxon>
        <taxon>Sphingomonadaceae</taxon>
        <taxon>Novosphingobium</taxon>
    </lineage>
</organism>
<feature type="transmembrane region" description="Helical" evidence="1">
    <location>
        <begin position="124"/>
        <end position="142"/>
    </location>
</feature>
<dbReference type="RefSeq" id="WP_179408356.1">
    <property type="nucleotide sequence ID" value="NZ_BMGF01000005.1"/>
</dbReference>
<keyword evidence="1" id="KW-0472">Membrane</keyword>
<gene>
    <name evidence="3" type="ORF">FHS75_002862</name>
</gene>
<protein>
    <recommendedName>
        <fullName evidence="2">PilZ domain-containing protein</fullName>
    </recommendedName>
</protein>
<sequence length="162" mass="17025">MSQGNPRVEDRTRALIKVRLRGAGDERDACILDVSTRGLLVTSARPPERGEFIELVAAGHSLIGQVKWASSRRFGVALRERVSVLGLVAGDKGDITLEQRRRAQRRGPGWGAILAGSGRGLSQLAQTAFIALVAAGAMWIALDATGGGLGVLGTVTEALSGR</sequence>
<keyword evidence="1" id="KW-1133">Transmembrane helix</keyword>
<reference evidence="3 4" key="1">
    <citation type="submission" date="2020-07" db="EMBL/GenBank/DDBJ databases">
        <title>Genomic Encyclopedia of Type Strains, Phase IV (KMG-IV): sequencing the most valuable type-strain genomes for metagenomic binning, comparative biology and taxonomic classification.</title>
        <authorList>
            <person name="Goeker M."/>
        </authorList>
    </citation>
    <scope>NUCLEOTIDE SEQUENCE [LARGE SCALE GENOMIC DNA]</scope>
    <source>
        <strain evidence="3 4">DSM 29043</strain>
    </source>
</reference>
<dbReference type="InterPro" id="IPR009875">
    <property type="entry name" value="PilZ_domain"/>
</dbReference>
<evidence type="ECO:0000313" key="4">
    <source>
        <dbReference type="Proteomes" id="UP000522081"/>
    </source>
</evidence>
<evidence type="ECO:0000256" key="1">
    <source>
        <dbReference type="SAM" id="Phobius"/>
    </source>
</evidence>
<evidence type="ECO:0000313" key="3">
    <source>
        <dbReference type="EMBL" id="NYH96523.1"/>
    </source>
</evidence>
<feature type="domain" description="PilZ" evidence="2">
    <location>
        <begin position="7"/>
        <end position="78"/>
    </location>
</feature>
<evidence type="ECO:0000259" key="2">
    <source>
        <dbReference type="Pfam" id="PF07238"/>
    </source>
</evidence>
<dbReference type="GO" id="GO:0035438">
    <property type="term" value="F:cyclic-di-GMP binding"/>
    <property type="evidence" value="ECO:0007669"/>
    <property type="project" value="InterPro"/>
</dbReference>
<keyword evidence="1" id="KW-0812">Transmembrane</keyword>